<dbReference type="InterPro" id="IPR017853">
    <property type="entry name" value="GH"/>
</dbReference>
<feature type="domain" description="Glycoside hydrolase family 2 catalytic" evidence="1">
    <location>
        <begin position="8"/>
        <end position="115"/>
    </location>
</feature>
<sequence length="118" mass="14131">MLAEWIGVLERDFNHPSIIGWCPFNETPQNQDPELIRIIYQTTKLIDPTRPVIDTSGYHHIETDIYDCHNYEQDPEKFIALFKTFKKDKEPWRNNPEHQTPYQGQPYFVSEYGGTWWN</sequence>
<reference evidence="2" key="1">
    <citation type="journal article" date="2014" name="Front. Microbiol.">
        <title>High frequency of phylogenetically diverse reductive dehalogenase-homologous genes in deep subseafloor sedimentary metagenomes.</title>
        <authorList>
            <person name="Kawai M."/>
            <person name="Futagami T."/>
            <person name="Toyoda A."/>
            <person name="Takaki Y."/>
            <person name="Nishi S."/>
            <person name="Hori S."/>
            <person name="Arai W."/>
            <person name="Tsubouchi T."/>
            <person name="Morono Y."/>
            <person name="Uchiyama I."/>
            <person name="Ito T."/>
            <person name="Fujiyama A."/>
            <person name="Inagaki F."/>
            <person name="Takami H."/>
        </authorList>
    </citation>
    <scope>NUCLEOTIDE SEQUENCE</scope>
    <source>
        <strain evidence="2">Expedition CK06-06</strain>
    </source>
</reference>
<dbReference type="InterPro" id="IPR051913">
    <property type="entry name" value="GH2_Domain-Containing"/>
</dbReference>
<proteinExistence type="predicted"/>
<dbReference type="EMBL" id="BARU01035722">
    <property type="protein sequence ID" value="GAH83719.1"/>
    <property type="molecule type" value="Genomic_DNA"/>
</dbReference>
<dbReference type="SUPFAM" id="SSF51445">
    <property type="entry name" value="(Trans)glycosidases"/>
    <property type="match status" value="1"/>
</dbReference>
<dbReference type="PANTHER" id="PTHR42732">
    <property type="entry name" value="BETA-GALACTOSIDASE"/>
    <property type="match status" value="1"/>
</dbReference>
<name>X1K099_9ZZZZ</name>
<dbReference type="Pfam" id="PF02836">
    <property type="entry name" value="Glyco_hydro_2_C"/>
    <property type="match status" value="1"/>
</dbReference>
<dbReference type="PANTHER" id="PTHR42732:SF3">
    <property type="entry name" value="HYDROLASE"/>
    <property type="match status" value="1"/>
</dbReference>
<dbReference type="Gene3D" id="3.20.20.80">
    <property type="entry name" value="Glycosidases"/>
    <property type="match status" value="1"/>
</dbReference>
<dbReference type="InterPro" id="IPR006103">
    <property type="entry name" value="Glyco_hydro_2_cat"/>
</dbReference>
<evidence type="ECO:0000259" key="1">
    <source>
        <dbReference type="Pfam" id="PF02836"/>
    </source>
</evidence>
<organism evidence="2">
    <name type="scientific">marine sediment metagenome</name>
    <dbReference type="NCBI Taxonomy" id="412755"/>
    <lineage>
        <taxon>unclassified sequences</taxon>
        <taxon>metagenomes</taxon>
        <taxon>ecological metagenomes</taxon>
    </lineage>
</organism>
<protein>
    <recommendedName>
        <fullName evidence="1">Glycoside hydrolase family 2 catalytic domain-containing protein</fullName>
    </recommendedName>
</protein>
<accession>X1K099</accession>
<gene>
    <name evidence="2" type="ORF">S03H2_55869</name>
</gene>
<comment type="caution">
    <text evidence="2">The sequence shown here is derived from an EMBL/GenBank/DDBJ whole genome shotgun (WGS) entry which is preliminary data.</text>
</comment>
<dbReference type="GO" id="GO:0004553">
    <property type="term" value="F:hydrolase activity, hydrolyzing O-glycosyl compounds"/>
    <property type="evidence" value="ECO:0007669"/>
    <property type="project" value="InterPro"/>
</dbReference>
<dbReference type="GO" id="GO:0005975">
    <property type="term" value="P:carbohydrate metabolic process"/>
    <property type="evidence" value="ECO:0007669"/>
    <property type="project" value="InterPro"/>
</dbReference>
<dbReference type="AlphaFoldDB" id="X1K099"/>
<evidence type="ECO:0000313" key="2">
    <source>
        <dbReference type="EMBL" id="GAH83719.1"/>
    </source>
</evidence>